<dbReference type="Proteomes" id="UP000321464">
    <property type="component" value="Unassembled WGS sequence"/>
</dbReference>
<keyword evidence="1" id="KW-0472">Membrane</keyword>
<evidence type="ECO:0000313" key="3">
    <source>
        <dbReference type="Proteomes" id="UP000321464"/>
    </source>
</evidence>
<dbReference type="OrthoDB" id="648493at2"/>
<feature type="transmembrane region" description="Helical" evidence="1">
    <location>
        <begin position="84"/>
        <end position="107"/>
    </location>
</feature>
<accession>A0A512AKF0</accession>
<keyword evidence="1" id="KW-1133">Transmembrane helix</keyword>
<feature type="transmembrane region" description="Helical" evidence="1">
    <location>
        <begin position="119"/>
        <end position="140"/>
    </location>
</feature>
<dbReference type="RefSeq" id="WP_147159480.1">
    <property type="nucleotide sequence ID" value="NZ_BJYR01000013.1"/>
</dbReference>
<evidence type="ECO:0000256" key="1">
    <source>
        <dbReference type="SAM" id="Phobius"/>
    </source>
</evidence>
<feature type="transmembrane region" description="Helical" evidence="1">
    <location>
        <begin position="18"/>
        <end position="38"/>
    </location>
</feature>
<feature type="transmembrane region" description="Helical" evidence="1">
    <location>
        <begin position="175"/>
        <end position="195"/>
    </location>
</feature>
<keyword evidence="1" id="KW-0812">Transmembrane</keyword>
<feature type="transmembrane region" description="Helical" evidence="1">
    <location>
        <begin position="207"/>
        <end position="227"/>
    </location>
</feature>
<protein>
    <submittedName>
        <fullName evidence="2">Uncharacterized protein</fullName>
    </submittedName>
</protein>
<organism evidence="2 3">
    <name type="scientific">Novosphingobium sediminis</name>
    <dbReference type="NCBI Taxonomy" id="707214"/>
    <lineage>
        <taxon>Bacteria</taxon>
        <taxon>Pseudomonadati</taxon>
        <taxon>Pseudomonadota</taxon>
        <taxon>Alphaproteobacteria</taxon>
        <taxon>Sphingomonadales</taxon>
        <taxon>Sphingomonadaceae</taxon>
        <taxon>Novosphingobium</taxon>
    </lineage>
</organism>
<sequence length="246" mass="26409">MDFAAAQSSASYLSDQRFFTRLAQGVAALIVFGFLQWALRGFVDPLRTPIWIHAHGIAMLGWLGTIVTQNSLAGKGNLALHRKLGWASLGLVLAILLLSTFAGRMALAMHRVPPFFTDAYFLALTHVEATVFALTVVAAITMRKQTQWHRRLMIAATVLLMEPALGRLLPMPLLGQIVGGWTITAIQVGVLAIMARHDAKVLGRVHPATLIGMGLMVAVHGVIQVLAGMPVVAGYAEAIARNFGAA</sequence>
<comment type="caution">
    <text evidence="2">The sequence shown here is derived from an EMBL/GenBank/DDBJ whole genome shotgun (WGS) entry which is preliminary data.</text>
</comment>
<feature type="transmembrane region" description="Helical" evidence="1">
    <location>
        <begin position="50"/>
        <end position="72"/>
    </location>
</feature>
<gene>
    <name evidence="2" type="ORF">NSE01_19960</name>
</gene>
<dbReference type="EMBL" id="BJYR01000013">
    <property type="protein sequence ID" value="GEO00164.1"/>
    <property type="molecule type" value="Genomic_DNA"/>
</dbReference>
<reference evidence="2 3" key="1">
    <citation type="submission" date="2019-07" db="EMBL/GenBank/DDBJ databases">
        <title>Whole genome shotgun sequence of Novosphingobium sediminis NBRC 106119.</title>
        <authorList>
            <person name="Hosoyama A."/>
            <person name="Uohara A."/>
            <person name="Ohji S."/>
            <person name="Ichikawa N."/>
        </authorList>
    </citation>
    <scope>NUCLEOTIDE SEQUENCE [LARGE SCALE GENOMIC DNA]</scope>
    <source>
        <strain evidence="2 3">NBRC 106119</strain>
    </source>
</reference>
<dbReference type="AlphaFoldDB" id="A0A512AKF0"/>
<name>A0A512AKF0_9SPHN</name>
<proteinExistence type="predicted"/>
<evidence type="ECO:0000313" key="2">
    <source>
        <dbReference type="EMBL" id="GEO00164.1"/>
    </source>
</evidence>
<keyword evidence="3" id="KW-1185">Reference proteome</keyword>